<evidence type="ECO:0000313" key="3">
    <source>
        <dbReference type="Proteomes" id="UP000315010"/>
    </source>
</evidence>
<comment type="caution">
    <text evidence="2">The sequence shown here is derived from an EMBL/GenBank/DDBJ whole genome shotgun (WGS) entry which is preliminary data.</text>
</comment>
<name>A0A5C5YUP1_9BACT</name>
<feature type="region of interest" description="Disordered" evidence="1">
    <location>
        <begin position="51"/>
        <end position="83"/>
    </location>
</feature>
<feature type="compositionally biased region" description="Basic residues" evidence="1">
    <location>
        <begin position="51"/>
        <end position="60"/>
    </location>
</feature>
<evidence type="ECO:0000256" key="1">
    <source>
        <dbReference type="SAM" id="MobiDB-lite"/>
    </source>
</evidence>
<gene>
    <name evidence="2" type="ORF">CA13_01590</name>
</gene>
<keyword evidence="3" id="KW-1185">Reference proteome</keyword>
<organism evidence="2 3">
    <name type="scientific">Novipirellula herctigrandis</name>
    <dbReference type="NCBI Taxonomy" id="2527986"/>
    <lineage>
        <taxon>Bacteria</taxon>
        <taxon>Pseudomonadati</taxon>
        <taxon>Planctomycetota</taxon>
        <taxon>Planctomycetia</taxon>
        <taxon>Pirellulales</taxon>
        <taxon>Pirellulaceae</taxon>
        <taxon>Novipirellula</taxon>
    </lineage>
</organism>
<protein>
    <submittedName>
        <fullName evidence="2">Uncharacterized protein</fullName>
    </submittedName>
</protein>
<sequence>MPSADATSHPLAPCMARRQQQMVGEVSALGLKGAPFIQTLQLHINVRTVRNRSRTTKRSIRGATTSEFRSEAPKQWSRLRSVS</sequence>
<dbReference type="Proteomes" id="UP000315010">
    <property type="component" value="Unassembled WGS sequence"/>
</dbReference>
<dbReference type="EMBL" id="SJPJ01000001">
    <property type="protein sequence ID" value="TWT78762.1"/>
    <property type="molecule type" value="Genomic_DNA"/>
</dbReference>
<dbReference type="AlphaFoldDB" id="A0A5C5YUP1"/>
<evidence type="ECO:0000313" key="2">
    <source>
        <dbReference type="EMBL" id="TWT78762.1"/>
    </source>
</evidence>
<accession>A0A5C5YUP1</accession>
<proteinExistence type="predicted"/>
<reference evidence="2 3" key="1">
    <citation type="submission" date="2019-02" db="EMBL/GenBank/DDBJ databases">
        <title>Deep-cultivation of Planctomycetes and their phenomic and genomic characterization uncovers novel biology.</title>
        <authorList>
            <person name="Wiegand S."/>
            <person name="Jogler M."/>
            <person name="Boedeker C."/>
            <person name="Pinto D."/>
            <person name="Vollmers J."/>
            <person name="Rivas-Marin E."/>
            <person name="Kohn T."/>
            <person name="Peeters S.H."/>
            <person name="Heuer A."/>
            <person name="Rast P."/>
            <person name="Oberbeckmann S."/>
            <person name="Bunk B."/>
            <person name="Jeske O."/>
            <person name="Meyerdierks A."/>
            <person name="Storesund J.E."/>
            <person name="Kallscheuer N."/>
            <person name="Luecker S."/>
            <person name="Lage O.M."/>
            <person name="Pohl T."/>
            <person name="Merkel B.J."/>
            <person name="Hornburger P."/>
            <person name="Mueller R.-W."/>
            <person name="Bruemmer F."/>
            <person name="Labrenz M."/>
            <person name="Spormann A.M."/>
            <person name="Op Den Camp H."/>
            <person name="Overmann J."/>
            <person name="Amann R."/>
            <person name="Jetten M.S.M."/>
            <person name="Mascher T."/>
            <person name="Medema M.H."/>
            <person name="Devos D.P."/>
            <person name="Kaster A.-K."/>
            <person name="Ovreas L."/>
            <person name="Rohde M."/>
            <person name="Galperin M.Y."/>
            <person name="Jogler C."/>
        </authorList>
    </citation>
    <scope>NUCLEOTIDE SEQUENCE [LARGE SCALE GENOMIC DNA]</scope>
    <source>
        <strain evidence="2 3">CA13</strain>
    </source>
</reference>